<dbReference type="Proteomes" id="UP001163105">
    <property type="component" value="Unassembled WGS sequence"/>
</dbReference>
<gene>
    <name evidence="3" type="ORF">O9K51_09417</name>
</gene>
<evidence type="ECO:0000259" key="2">
    <source>
        <dbReference type="Pfam" id="PF12770"/>
    </source>
</evidence>
<sequence>MAELEKCVREIRGFVTHERFLLGQTVAEMRECALGGTIEVVNITDFPSDAILVSKTAIRTLNLRRLLASDAKAWLRRKWTGREVRRKERARKNKEYLEYLLWLWDVCVKLVLDAIDTDHTPDALPQIWWIGTGLGSSMPFHAAGIHSPGSTENTFSKAVSSYTPSIKTLGYAHRRARITKNTQASLLIATMPTTPADTLHSDMGKLCDLPGVVIEEKRVTEMVAGKISVQSLDSPSVAQVIDKMRDCTIAHFACHGSTDHADPSNSGLIMQRQDDQGLNKTD</sequence>
<proteinExistence type="predicted"/>
<evidence type="ECO:0000313" key="4">
    <source>
        <dbReference type="Proteomes" id="UP001163105"/>
    </source>
</evidence>
<evidence type="ECO:0000313" key="3">
    <source>
        <dbReference type="EMBL" id="KAJ6437995.1"/>
    </source>
</evidence>
<feature type="region of interest" description="Disordered" evidence="1">
    <location>
        <begin position="260"/>
        <end position="282"/>
    </location>
</feature>
<keyword evidence="4" id="KW-1185">Reference proteome</keyword>
<dbReference type="GO" id="GO:0016874">
    <property type="term" value="F:ligase activity"/>
    <property type="evidence" value="ECO:0007669"/>
    <property type="project" value="UniProtKB-KW"/>
</dbReference>
<dbReference type="Pfam" id="PF12770">
    <property type="entry name" value="CHAT"/>
    <property type="match status" value="1"/>
</dbReference>
<feature type="domain" description="CHAT" evidence="2">
    <location>
        <begin position="99"/>
        <end position="275"/>
    </location>
</feature>
<organism evidence="3 4">
    <name type="scientific">Purpureocillium lavendulum</name>
    <dbReference type="NCBI Taxonomy" id="1247861"/>
    <lineage>
        <taxon>Eukaryota</taxon>
        <taxon>Fungi</taxon>
        <taxon>Dikarya</taxon>
        <taxon>Ascomycota</taxon>
        <taxon>Pezizomycotina</taxon>
        <taxon>Sordariomycetes</taxon>
        <taxon>Hypocreomycetidae</taxon>
        <taxon>Hypocreales</taxon>
        <taxon>Ophiocordycipitaceae</taxon>
        <taxon>Purpureocillium</taxon>
    </lineage>
</organism>
<protein>
    <submittedName>
        <fullName evidence="3">Serine-tRNA ligase, cytoplasmic</fullName>
    </submittedName>
</protein>
<comment type="caution">
    <text evidence="3">The sequence shown here is derived from an EMBL/GenBank/DDBJ whole genome shotgun (WGS) entry which is preliminary data.</text>
</comment>
<dbReference type="InterPro" id="IPR024983">
    <property type="entry name" value="CHAT_dom"/>
</dbReference>
<dbReference type="AlphaFoldDB" id="A0AB34FFG8"/>
<dbReference type="EMBL" id="JAQHRD010000009">
    <property type="protein sequence ID" value="KAJ6437995.1"/>
    <property type="molecule type" value="Genomic_DNA"/>
</dbReference>
<feature type="compositionally biased region" description="Basic and acidic residues" evidence="1">
    <location>
        <begin position="272"/>
        <end position="282"/>
    </location>
</feature>
<keyword evidence="3" id="KW-0436">Ligase</keyword>
<accession>A0AB34FFG8</accession>
<name>A0AB34FFG8_9HYPO</name>
<reference evidence="3" key="1">
    <citation type="submission" date="2023-01" db="EMBL/GenBank/DDBJ databases">
        <title>The growth and conidiation of Purpureocillium lavendulum are regulated by nitrogen source and histone H3K14 acetylation.</title>
        <authorList>
            <person name="Tang P."/>
            <person name="Han J."/>
            <person name="Zhang C."/>
            <person name="Tang P."/>
            <person name="Qi F."/>
            <person name="Zhang K."/>
            <person name="Liang L."/>
        </authorList>
    </citation>
    <scope>NUCLEOTIDE SEQUENCE</scope>
    <source>
        <strain evidence="3">YMF1.00683</strain>
    </source>
</reference>
<evidence type="ECO:0000256" key="1">
    <source>
        <dbReference type="SAM" id="MobiDB-lite"/>
    </source>
</evidence>